<dbReference type="RefSeq" id="WP_273686360.1">
    <property type="nucleotide sequence ID" value="NZ_CP117411.1"/>
</dbReference>
<dbReference type="Proteomes" id="UP001220395">
    <property type="component" value="Chromosome"/>
</dbReference>
<evidence type="ECO:0000256" key="3">
    <source>
        <dbReference type="ARBA" id="ARBA00022723"/>
    </source>
</evidence>
<dbReference type="EMBL" id="CP117411">
    <property type="protein sequence ID" value="WCT72400.1"/>
    <property type="molecule type" value="Genomic_DNA"/>
</dbReference>
<keyword evidence="4" id="KW-0378">Hydrolase</keyword>
<dbReference type="InterPro" id="IPR015797">
    <property type="entry name" value="NUDIX_hydrolase-like_dom_sf"/>
</dbReference>
<evidence type="ECO:0000256" key="1">
    <source>
        <dbReference type="ARBA" id="ARBA00001936"/>
    </source>
</evidence>
<evidence type="ECO:0000313" key="8">
    <source>
        <dbReference type="EMBL" id="WCT72400.1"/>
    </source>
</evidence>
<comment type="cofactor">
    <cofactor evidence="2">
        <name>Mg(2+)</name>
        <dbReference type="ChEBI" id="CHEBI:18420"/>
    </cofactor>
</comment>
<dbReference type="PROSITE" id="PS51462">
    <property type="entry name" value="NUDIX"/>
    <property type="match status" value="1"/>
</dbReference>
<accession>A0ABY7TJ00</accession>
<dbReference type="SUPFAM" id="SSF55811">
    <property type="entry name" value="Nudix"/>
    <property type="match status" value="1"/>
</dbReference>
<proteinExistence type="predicted"/>
<keyword evidence="9" id="KW-1185">Reference proteome</keyword>
<keyword evidence="6" id="KW-0464">Manganese</keyword>
<feature type="domain" description="Nudix hydrolase" evidence="7">
    <location>
        <begin position="7"/>
        <end position="153"/>
    </location>
</feature>
<comment type="cofactor">
    <cofactor evidence="1">
        <name>Mn(2+)</name>
        <dbReference type="ChEBI" id="CHEBI:29035"/>
    </cofactor>
</comment>
<protein>
    <submittedName>
        <fullName evidence="8">NUDIX domain-containing protein</fullName>
    </submittedName>
</protein>
<keyword evidence="5" id="KW-0460">Magnesium</keyword>
<dbReference type="InterPro" id="IPR039121">
    <property type="entry name" value="NUDT19"/>
</dbReference>
<gene>
    <name evidence="8" type="ORF">PQ455_12215</name>
</gene>
<dbReference type="PANTHER" id="PTHR12318:SF0">
    <property type="entry name" value="ACYL-COENZYME A DIPHOSPHATASE NUDT19"/>
    <property type="match status" value="1"/>
</dbReference>
<reference evidence="8 9" key="1">
    <citation type="submission" date="2023-02" db="EMBL/GenBank/DDBJ databases">
        <title>Genome sequence of Sphingomonas naphthae.</title>
        <authorList>
            <person name="Kim S."/>
            <person name="Heo J."/>
            <person name="Kwon S.-W."/>
        </authorList>
    </citation>
    <scope>NUCLEOTIDE SEQUENCE [LARGE SCALE GENOMIC DNA]</scope>
    <source>
        <strain evidence="8 9">KACC 18716</strain>
    </source>
</reference>
<sequence length="209" mass="22587">MSDAPNPPIPAATLILMRPQAGRPPAILMVERGATLAFAAGAIVFPGGRVDPEDHVAAGGDEDRAHRIAAVRETAEEVGVTVDPEALTYFARWRPHAPLRRVFDTRFYLAEAPDDAEPVVDGSECATAFWATAAETLAMAEAGEIKLIFPTRRNLERLARFADIEAARADCFAHPPQVITPQIVDGVLRIPEGLGYPVTEEPLEAAMRQ</sequence>
<dbReference type="Gene3D" id="3.90.79.10">
    <property type="entry name" value="Nucleoside Triphosphate Pyrophosphohydrolase"/>
    <property type="match status" value="2"/>
</dbReference>
<dbReference type="Pfam" id="PF00293">
    <property type="entry name" value="NUDIX"/>
    <property type="match status" value="1"/>
</dbReference>
<evidence type="ECO:0000259" key="7">
    <source>
        <dbReference type="PROSITE" id="PS51462"/>
    </source>
</evidence>
<dbReference type="InterPro" id="IPR000086">
    <property type="entry name" value="NUDIX_hydrolase_dom"/>
</dbReference>
<evidence type="ECO:0000256" key="6">
    <source>
        <dbReference type="ARBA" id="ARBA00023211"/>
    </source>
</evidence>
<evidence type="ECO:0000313" key="9">
    <source>
        <dbReference type="Proteomes" id="UP001220395"/>
    </source>
</evidence>
<name>A0ABY7TJ00_9SPHN</name>
<evidence type="ECO:0000256" key="4">
    <source>
        <dbReference type="ARBA" id="ARBA00022801"/>
    </source>
</evidence>
<dbReference type="CDD" id="cd18870">
    <property type="entry name" value="NUDIX_AcylCoAdiphos_Nudt19"/>
    <property type="match status" value="1"/>
</dbReference>
<keyword evidence="3" id="KW-0479">Metal-binding</keyword>
<organism evidence="8 9">
    <name type="scientific">Sphingomonas naphthae</name>
    <dbReference type="NCBI Taxonomy" id="1813468"/>
    <lineage>
        <taxon>Bacteria</taxon>
        <taxon>Pseudomonadati</taxon>
        <taxon>Pseudomonadota</taxon>
        <taxon>Alphaproteobacteria</taxon>
        <taxon>Sphingomonadales</taxon>
        <taxon>Sphingomonadaceae</taxon>
        <taxon>Sphingomonas</taxon>
    </lineage>
</organism>
<evidence type="ECO:0000256" key="5">
    <source>
        <dbReference type="ARBA" id="ARBA00022842"/>
    </source>
</evidence>
<evidence type="ECO:0000256" key="2">
    <source>
        <dbReference type="ARBA" id="ARBA00001946"/>
    </source>
</evidence>
<dbReference type="PANTHER" id="PTHR12318">
    <property type="entry name" value="TESTOSTERONE-REGULATED PROTEIN RP2"/>
    <property type="match status" value="1"/>
</dbReference>